<sequence>MRGTLSGPGPPRAAPCTARPACPCTPSHSPRPSASGVPSWHRDKLDAPPRDRRPGPAARGEVLSRMSAGEVAGLVAALALVVLVALVAVPLLRLARTLEDARRAIALITDEAVPALRETRAAAASVRAGAGRAEGIDADLAEAAHNAQAISSLVASAVTGPAVKVSALGYGVRRALEHRRAASARGRREETLARVRARREERLRRGQGRGRGAA</sequence>
<accession>A0A3A3Z0S1</accession>
<keyword evidence="2" id="KW-0812">Transmembrane</keyword>
<keyword evidence="4" id="KW-1185">Reference proteome</keyword>
<dbReference type="EMBL" id="QZEZ01000002">
    <property type="protein sequence ID" value="RJK96783.1"/>
    <property type="molecule type" value="Genomic_DNA"/>
</dbReference>
<evidence type="ECO:0000256" key="1">
    <source>
        <dbReference type="SAM" id="MobiDB-lite"/>
    </source>
</evidence>
<feature type="region of interest" description="Disordered" evidence="1">
    <location>
        <begin position="1"/>
        <end position="61"/>
    </location>
</feature>
<dbReference type="InterPro" id="IPR009293">
    <property type="entry name" value="UPF0478"/>
</dbReference>
<reference evidence="3 4" key="1">
    <citation type="submission" date="2018-09" db="EMBL/GenBank/DDBJ databases">
        <title>YIM 75000 draft genome.</title>
        <authorList>
            <person name="Tang S."/>
            <person name="Feng Y."/>
        </authorList>
    </citation>
    <scope>NUCLEOTIDE SEQUENCE [LARGE SCALE GENOMIC DNA]</scope>
    <source>
        <strain evidence="3 4">YIM 75000</strain>
    </source>
</reference>
<name>A0A3A3Z0S1_9ACTN</name>
<feature type="transmembrane region" description="Helical" evidence="2">
    <location>
        <begin position="71"/>
        <end position="92"/>
    </location>
</feature>
<protein>
    <submittedName>
        <fullName evidence="3">DUF948 domain-containing protein</fullName>
    </submittedName>
</protein>
<evidence type="ECO:0000313" key="3">
    <source>
        <dbReference type="EMBL" id="RJK96783.1"/>
    </source>
</evidence>
<dbReference type="Pfam" id="PF06103">
    <property type="entry name" value="DUF948"/>
    <property type="match status" value="1"/>
</dbReference>
<keyword evidence="2" id="KW-0472">Membrane</keyword>
<gene>
    <name evidence="3" type="ORF">D5H78_05790</name>
</gene>
<feature type="compositionally biased region" description="Low complexity" evidence="1">
    <location>
        <begin position="14"/>
        <end position="26"/>
    </location>
</feature>
<proteinExistence type="predicted"/>
<organism evidence="3 4">
    <name type="scientific">Vallicoccus soli</name>
    <dbReference type="NCBI Taxonomy" id="2339232"/>
    <lineage>
        <taxon>Bacteria</taxon>
        <taxon>Bacillati</taxon>
        <taxon>Actinomycetota</taxon>
        <taxon>Actinomycetes</taxon>
        <taxon>Motilibacterales</taxon>
        <taxon>Vallicoccaceae</taxon>
        <taxon>Vallicoccus</taxon>
    </lineage>
</organism>
<evidence type="ECO:0000313" key="4">
    <source>
        <dbReference type="Proteomes" id="UP000265614"/>
    </source>
</evidence>
<dbReference type="OrthoDB" id="3237344at2"/>
<keyword evidence="2" id="KW-1133">Transmembrane helix</keyword>
<comment type="caution">
    <text evidence="3">The sequence shown here is derived from an EMBL/GenBank/DDBJ whole genome shotgun (WGS) entry which is preliminary data.</text>
</comment>
<feature type="compositionally biased region" description="Basic and acidic residues" evidence="1">
    <location>
        <begin position="40"/>
        <end position="54"/>
    </location>
</feature>
<dbReference type="Proteomes" id="UP000265614">
    <property type="component" value="Unassembled WGS sequence"/>
</dbReference>
<dbReference type="AlphaFoldDB" id="A0A3A3Z0S1"/>
<evidence type="ECO:0000256" key="2">
    <source>
        <dbReference type="SAM" id="Phobius"/>
    </source>
</evidence>